<dbReference type="SUPFAM" id="SSF54197">
    <property type="entry name" value="HIT-like"/>
    <property type="match status" value="1"/>
</dbReference>
<dbReference type="Pfam" id="PF01230">
    <property type="entry name" value="HIT"/>
    <property type="match status" value="1"/>
</dbReference>
<dbReference type="Proteomes" id="UP000745577">
    <property type="component" value="Unassembled WGS sequence"/>
</dbReference>
<reference evidence="5" key="1">
    <citation type="submission" date="2020-04" db="EMBL/GenBank/DDBJ databases">
        <authorList>
            <person name="Zhang T."/>
        </authorList>
    </citation>
    <scope>NUCLEOTIDE SEQUENCE</scope>
    <source>
        <strain evidence="5">HKST-UBA15</strain>
    </source>
</reference>
<protein>
    <submittedName>
        <fullName evidence="5">HIT family protein</fullName>
    </submittedName>
</protein>
<dbReference type="InterPro" id="IPR011146">
    <property type="entry name" value="HIT-like"/>
</dbReference>
<dbReference type="InterPro" id="IPR001310">
    <property type="entry name" value="Histidine_triad_HIT"/>
</dbReference>
<proteinExistence type="predicted"/>
<dbReference type="GO" id="GO:0009117">
    <property type="term" value="P:nucleotide metabolic process"/>
    <property type="evidence" value="ECO:0007669"/>
    <property type="project" value="TreeGrafter"/>
</dbReference>
<dbReference type="InterPro" id="IPR036265">
    <property type="entry name" value="HIT-like_sf"/>
</dbReference>
<evidence type="ECO:0000256" key="1">
    <source>
        <dbReference type="PIRSR" id="PIRSR601310-1"/>
    </source>
</evidence>
<evidence type="ECO:0000256" key="3">
    <source>
        <dbReference type="PROSITE-ProRule" id="PRU00464"/>
    </source>
</evidence>
<evidence type="ECO:0000313" key="6">
    <source>
        <dbReference type="Proteomes" id="UP000745577"/>
    </source>
</evidence>
<dbReference type="Gene3D" id="3.30.428.10">
    <property type="entry name" value="HIT-like"/>
    <property type="match status" value="1"/>
</dbReference>
<feature type="short sequence motif" description="Histidine triad motif" evidence="2 3">
    <location>
        <begin position="113"/>
        <end position="117"/>
    </location>
</feature>
<dbReference type="PANTHER" id="PTHR46648">
    <property type="entry name" value="HIT FAMILY PROTEIN 1"/>
    <property type="match status" value="1"/>
</dbReference>
<gene>
    <name evidence="5" type="ORF">KC675_03550</name>
</gene>
<accession>A0A955I7W8</accession>
<dbReference type="PROSITE" id="PS51084">
    <property type="entry name" value="HIT_2"/>
    <property type="match status" value="1"/>
</dbReference>
<reference evidence="5" key="2">
    <citation type="journal article" date="2021" name="Microbiome">
        <title>Successional dynamics and alternative stable states in a saline activated sludge microbial community over 9 years.</title>
        <authorList>
            <person name="Wang Y."/>
            <person name="Ye J."/>
            <person name="Ju F."/>
            <person name="Liu L."/>
            <person name="Boyd J.A."/>
            <person name="Deng Y."/>
            <person name="Parks D.H."/>
            <person name="Jiang X."/>
            <person name="Yin X."/>
            <person name="Woodcroft B.J."/>
            <person name="Tyson G.W."/>
            <person name="Hugenholtz P."/>
            <person name="Polz M.F."/>
            <person name="Zhang T."/>
        </authorList>
    </citation>
    <scope>NUCLEOTIDE SEQUENCE</scope>
    <source>
        <strain evidence="5">HKST-UBA15</strain>
    </source>
</reference>
<name>A0A955I7W8_9BACT</name>
<evidence type="ECO:0000259" key="4">
    <source>
        <dbReference type="PROSITE" id="PS51084"/>
    </source>
</evidence>
<evidence type="ECO:0000256" key="2">
    <source>
        <dbReference type="PIRSR" id="PIRSR601310-3"/>
    </source>
</evidence>
<dbReference type="EMBL" id="JAGQLL010000041">
    <property type="protein sequence ID" value="MCA9380227.1"/>
    <property type="molecule type" value="Genomic_DNA"/>
</dbReference>
<evidence type="ECO:0000313" key="5">
    <source>
        <dbReference type="EMBL" id="MCA9380227.1"/>
    </source>
</evidence>
<dbReference type="PANTHER" id="PTHR46648:SF1">
    <property type="entry name" value="ADENOSINE 5'-MONOPHOSPHORAMIDASE HNT1"/>
    <property type="match status" value="1"/>
</dbReference>
<sequence>MYNHAKTGYKCPICLTIKGVENDSTMIKQDDIFYRDDLIVGIINSKYVKNNPGHIILVPREHYENIYDLPDEIGVRIFKMSRIFSIALKEIRKCDGITIRQNNEPASNQHAFHYHLHIFPRFEGDDFEKLSQNTNILEPSERKKYAEDLINWIENKSL</sequence>
<dbReference type="AlphaFoldDB" id="A0A955I7W8"/>
<comment type="caution">
    <text evidence="5">The sequence shown here is derived from an EMBL/GenBank/DDBJ whole genome shotgun (WGS) entry which is preliminary data.</text>
</comment>
<feature type="active site" description="Tele-AMP-histidine intermediate" evidence="1">
    <location>
        <position position="115"/>
    </location>
</feature>
<feature type="domain" description="HIT" evidence="4">
    <location>
        <begin position="51"/>
        <end position="128"/>
    </location>
</feature>
<organism evidence="5 6">
    <name type="scientific">Candidatus Dojkabacteria bacterium</name>
    <dbReference type="NCBI Taxonomy" id="2099670"/>
    <lineage>
        <taxon>Bacteria</taxon>
        <taxon>Candidatus Dojkabacteria</taxon>
    </lineage>
</organism>
<dbReference type="GO" id="GO:0003824">
    <property type="term" value="F:catalytic activity"/>
    <property type="evidence" value="ECO:0007669"/>
    <property type="project" value="InterPro"/>
</dbReference>